<dbReference type="GeneID" id="43653992"/>
<dbReference type="EMBL" id="ML738143">
    <property type="protein sequence ID" value="KAE8357115.1"/>
    <property type="molecule type" value="Genomic_DNA"/>
</dbReference>
<accession>A0A5N6ZHX6</accession>
<organism evidence="1 2">
    <name type="scientific">Aspergillus caelatus</name>
    <dbReference type="NCBI Taxonomy" id="61420"/>
    <lineage>
        <taxon>Eukaryota</taxon>
        <taxon>Fungi</taxon>
        <taxon>Dikarya</taxon>
        <taxon>Ascomycota</taxon>
        <taxon>Pezizomycotina</taxon>
        <taxon>Eurotiomycetes</taxon>
        <taxon>Eurotiomycetidae</taxon>
        <taxon>Eurotiales</taxon>
        <taxon>Aspergillaceae</taxon>
        <taxon>Aspergillus</taxon>
        <taxon>Aspergillus subgen. Circumdati</taxon>
    </lineage>
</organism>
<evidence type="ECO:0000313" key="1">
    <source>
        <dbReference type="EMBL" id="KAE8357115.1"/>
    </source>
</evidence>
<evidence type="ECO:0000313" key="2">
    <source>
        <dbReference type="Proteomes" id="UP000326268"/>
    </source>
</evidence>
<dbReference type="Proteomes" id="UP000326268">
    <property type="component" value="Unassembled WGS sequence"/>
</dbReference>
<dbReference type="AlphaFoldDB" id="A0A5N6ZHX6"/>
<proteinExistence type="predicted"/>
<name>A0A5N6ZHX6_9EURO</name>
<protein>
    <submittedName>
        <fullName evidence="1">Uncharacterized protein</fullName>
    </submittedName>
</protein>
<sequence>MGHRVLTFRVSSTLRFLTFSAVSSRIYCQSSLRLFPTLHHVVICSSKKQPHTEENGSTNQPTLFIAQELAD</sequence>
<keyword evidence="2" id="KW-1185">Reference proteome</keyword>
<dbReference type="RefSeq" id="XP_031920196.1">
    <property type="nucleotide sequence ID" value="XM_032069546.1"/>
</dbReference>
<reference evidence="1 2" key="1">
    <citation type="submission" date="2019-04" db="EMBL/GenBank/DDBJ databases">
        <title>Friends and foes A comparative genomics studyof 23 Aspergillus species from section Flavi.</title>
        <authorList>
            <consortium name="DOE Joint Genome Institute"/>
            <person name="Kjaerbolling I."/>
            <person name="Vesth T."/>
            <person name="Frisvad J.C."/>
            <person name="Nybo J.L."/>
            <person name="Theobald S."/>
            <person name="Kildgaard S."/>
            <person name="Isbrandt T."/>
            <person name="Kuo A."/>
            <person name="Sato A."/>
            <person name="Lyhne E.K."/>
            <person name="Kogle M.E."/>
            <person name="Wiebenga A."/>
            <person name="Kun R.S."/>
            <person name="Lubbers R.J."/>
            <person name="Makela M.R."/>
            <person name="Barry K."/>
            <person name="Chovatia M."/>
            <person name="Clum A."/>
            <person name="Daum C."/>
            <person name="Haridas S."/>
            <person name="He G."/>
            <person name="LaButti K."/>
            <person name="Lipzen A."/>
            <person name="Mondo S."/>
            <person name="Riley R."/>
            <person name="Salamov A."/>
            <person name="Simmons B.A."/>
            <person name="Magnuson J.K."/>
            <person name="Henrissat B."/>
            <person name="Mortensen U.H."/>
            <person name="Larsen T.O."/>
            <person name="Devries R.P."/>
            <person name="Grigoriev I.V."/>
            <person name="Machida M."/>
            <person name="Baker S.E."/>
            <person name="Andersen M.R."/>
        </authorList>
    </citation>
    <scope>NUCLEOTIDE SEQUENCE [LARGE SCALE GENOMIC DNA]</scope>
    <source>
        <strain evidence="1 2">CBS 763.97</strain>
    </source>
</reference>
<gene>
    <name evidence="1" type="ORF">BDV27DRAFT_139915</name>
</gene>